<dbReference type="GO" id="GO:0005737">
    <property type="term" value="C:cytoplasm"/>
    <property type="evidence" value="ECO:0007669"/>
    <property type="project" value="TreeGrafter"/>
</dbReference>
<proteinExistence type="predicted"/>
<feature type="region of interest" description="Disordered" evidence="1">
    <location>
        <begin position="156"/>
        <end position="243"/>
    </location>
</feature>
<dbReference type="PANTHER" id="PTHR24419:SF18">
    <property type="entry name" value="SERINE_THREONINE-PROTEIN KINASE HASPIN"/>
    <property type="match status" value="1"/>
</dbReference>
<dbReference type="GO" id="GO:0035556">
    <property type="term" value="P:intracellular signal transduction"/>
    <property type="evidence" value="ECO:0007669"/>
    <property type="project" value="TreeGrafter"/>
</dbReference>
<keyword evidence="3" id="KW-1185">Reference proteome</keyword>
<name>A0A9D4Q4L0_RHISA</name>
<dbReference type="VEuPathDB" id="VectorBase:RSAN_046027"/>
<evidence type="ECO:0000313" key="3">
    <source>
        <dbReference type="Proteomes" id="UP000821837"/>
    </source>
</evidence>
<sequence length="580" mass="64972">MSPRMLVGLLTVVFFTCLCTAGWYTVRLVFAVLSVVGSFYAGGERDYCDCVQDDVAVLRNASLAQCVWVQATLLRERAADALAASGLSHWLKRCDKCEWYLDFWALLVLVFSLCIARWRRSRCGLKGGTRVRSLHSPRCAAAAACKQHPLAYGERPFDGSSPGNQRKQPTFSTPIPSTSDVFRRHLTPSTGCLPAPPASTTARLRSASSPLPQRAQCARRLSGCSSHSWPPSRRRGPESRPVPFGLPHLAPASKWVFGELLQECRHGTSVTFDLVLKEIGARACIKLSESPDSELFCVVGNWRRSVIKVLRFEYVVRHRDLVLAELRVGRQVPFSLYFRVSFLRAPRAYCVWGMYPELLTSACRSFRERKSSGFVTDDGHDLSLPYVVLHMTFAGWPLSSATLESPLQLWSVVQQVALTLAVAEEALEFEHRALSEDHVLVKKAHHDVLSYRLNGRVLHVNTFGVHAFLVDFCASRLRPRGDVKPLFTDLKKMPRNKCEAMGETFLKICNLVGDEPWLYCPKTNVAALEGLTRSLAKRFESRFAAAVDEAEQEAWCDLCFWLDEMPYCASATELALQMAM</sequence>
<dbReference type="Pfam" id="PF12330">
    <property type="entry name" value="Haspin_kinase"/>
    <property type="match status" value="1"/>
</dbReference>
<dbReference type="EMBL" id="JABSTV010001248">
    <property type="protein sequence ID" value="KAH7967863.1"/>
    <property type="molecule type" value="Genomic_DNA"/>
</dbReference>
<dbReference type="GO" id="GO:0000278">
    <property type="term" value="P:mitotic cell cycle"/>
    <property type="evidence" value="ECO:0007669"/>
    <property type="project" value="TreeGrafter"/>
</dbReference>
<evidence type="ECO:0000313" key="2">
    <source>
        <dbReference type="EMBL" id="KAH7967863.1"/>
    </source>
</evidence>
<feature type="compositionally biased region" description="Polar residues" evidence="1">
    <location>
        <begin position="161"/>
        <end position="180"/>
    </location>
</feature>
<gene>
    <name evidence="2" type="ORF">HPB52_003602</name>
</gene>
<comment type="caution">
    <text evidence="2">The sequence shown here is derived from an EMBL/GenBank/DDBJ whole genome shotgun (WGS) entry which is preliminary data.</text>
</comment>
<reference evidence="2" key="1">
    <citation type="journal article" date="2020" name="Cell">
        <title>Large-Scale Comparative Analyses of Tick Genomes Elucidate Their Genetic Diversity and Vector Capacities.</title>
        <authorList>
            <consortium name="Tick Genome and Microbiome Consortium (TIGMIC)"/>
            <person name="Jia N."/>
            <person name="Wang J."/>
            <person name="Shi W."/>
            <person name="Du L."/>
            <person name="Sun Y."/>
            <person name="Zhan W."/>
            <person name="Jiang J.F."/>
            <person name="Wang Q."/>
            <person name="Zhang B."/>
            <person name="Ji P."/>
            <person name="Bell-Sakyi L."/>
            <person name="Cui X.M."/>
            <person name="Yuan T.T."/>
            <person name="Jiang B.G."/>
            <person name="Yang W.F."/>
            <person name="Lam T.T."/>
            <person name="Chang Q.C."/>
            <person name="Ding S.J."/>
            <person name="Wang X.J."/>
            <person name="Zhu J.G."/>
            <person name="Ruan X.D."/>
            <person name="Zhao L."/>
            <person name="Wei J.T."/>
            <person name="Ye R.Z."/>
            <person name="Que T.C."/>
            <person name="Du C.H."/>
            <person name="Zhou Y.H."/>
            <person name="Cheng J.X."/>
            <person name="Dai P.F."/>
            <person name="Guo W.B."/>
            <person name="Han X.H."/>
            <person name="Huang E.J."/>
            <person name="Li L.F."/>
            <person name="Wei W."/>
            <person name="Gao Y.C."/>
            <person name="Liu J.Z."/>
            <person name="Shao H.Z."/>
            <person name="Wang X."/>
            <person name="Wang C.C."/>
            <person name="Yang T.C."/>
            <person name="Huo Q.B."/>
            <person name="Li W."/>
            <person name="Chen H.Y."/>
            <person name="Chen S.E."/>
            <person name="Zhou L.G."/>
            <person name="Ni X.B."/>
            <person name="Tian J.H."/>
            <person name="Sheng Y."/>
            <person name="Liu T."/>
            <person name="Pan Y.S."/>
            <person name="Xia L.Y."/>
            <person name="Li J."/>
            <person name="Zhao F."/>
            <person name="Cao W.C."/>
        </authorList>
    </citation>
    <scope>NUCLEOTIDE SEQUENCE</scope>
    <source>
        <strain evidence="2">Rsan-2018</strain>
    </source>
</reference>
<accession>A0A9D4Q4L0</accession>
<dbReference type="PANTHER" id="PTHR24419">
    <property type="entry name" value="INTERLEUKIN-1 RECEPTOR-ASSOCIATED KINASE"/>
    <property type="match status" value="1"/>
</dbReference>
<reference evidence="2" key="2">
    <citation type="submission" date="2021-09" db="EMBL/GenBank/DDBJ databases">
        <authorList>
            <person name="Jia N."/>
            <person name="Wang J."/>
            <person name="Shi W."/>
            <person name="Du L."/>
            <person name="Sun Y."/>
            <person name="Zhan W."/>
            <person name="Jiang J."/>
            <person name="Wang Q."/>
            <person name="Zhang B."/>
            <person name="Ji P."/>
            <person name="Sakyi L.B."/>
            <person name="Cui X."/>
            <person name="Yuan T."/>
            <person name="Jiang B."/>
            <person name="Yang W."/>
            <person name="Lam T.T.-Y."/>
            <person name="Chang Q."/>
            <person name="Ding S."/>
            <person name="Wang X."/>
            <person name="Zhu J."/>
            <person name="Ruan X."/>
            <person name="Zhao L."/>
            <person name="Wei J."/>
            <person name="Que T."/>
            <person name="Du C."/>
            <person name="Cheng J."/>
            <person name="Dai P."/>
            <person name="Han X."/>
            <person name="Huang E."/>
            <person name="Gao Y."/>
            <person name="Liu J."/>
            <person name="Shao H."/>
            <person name="Ye R."/>
            <person name="Li L."/>
            <person name="Wei W."/>
            <person name="Wang X."/>
            <person name="Wang C."/>
            <person name="Huo Q."/>
            <person name="Li W."/>
            <person name="Guo W."/>
            <person name="Chen H."/>
            <person name="Chen S."/>
            <person name="Zhou L."/>
            <person name="Zhou L."/>
            <person name="Ni X."/>
            <person name="Tian J."/>
            <person name="Zhou Y."/>
            <person name="Sheng Y."/>
            <person name="Liu T."/>
            <person name="Pan Y."/>
            <person name="Xia L."/>
            <person name="Li J."/>
            <person name="Zhao F."/>
            <person name="Cao W."/>
        </authorList>
    </citation>
    <scope>NUCLEOTIDE SEQUENCE</scope>
    <source>
        <strain evidence="2">Rsan-2018</strain>
        <tissue evidence="2">Larvae</tissue>
    </source>
</reference>
<organism evidence="2 3">
    <name type="scientific">Rhipicephalus sanguineus</name>
    <name type="common">Brown dog tick</name>
    <name type="synonym">Ixodes sanguineus</name>
    <dbReference type="NCBI Taxonomy" id="34632"/>
    <lineage>
        <taxon>Eukaryota</taxon>
        <taxon>Metazoa</taxon>
        <taxon>Ecdysozoa</taxon>
        <taxon>Arthropoda</taxon>
        <taxon>Chelicerata</taxon>
        <taxon>Arachnida</taxon>
        <taxon>Acari</taxon>
        <taxon>Parasitiformes</taxon>
        <taxon>Ixodida</taxon>
        <taxon>Ixodoidea</taxon>
        <taxon>Ixodidae</taxon>
        <taxon>Rhipicephalinae</taxon>
        <taxon>Rhipicephalus</taxon>
        <taxon>Rhipicephalus</taxon>
    </lineage>
</organism>
<evidence type="ECO:0008006" key="4">
    <source>
        <dbReference type="Google" id="ProtNLM"/>
    </source>
</evidence>
<dbReference type="Proteomes" id="UP000821837">
    <property type="component" value="Unassembled WGS sequence"/>
</dbReference>
<dbReference type="AlphaFoldDB" id="A0A9D4Q4L0"/>
<protein>
    <recommendedName>
        <fullName evidence="4">Protein kinase domain-containing protein</fullName>
    </recommendedName>
</protein>
<feature type="compositionally biased region" description="Low complexity" evidence="1">
    <location>
        <begin position="198"/>
        <end position="209"/>
    </location>
</feature>
<dbReference type="Gene3D" id="1.10.510.10">
    <property type="entry name" value="Transferase(Phosphotransferase) domain 1"/>
    <property type="match status" value="1"/>
</dbReference>
<dbReference type="VEuPathDB" id="VectorBase:RSAN_040540"/>
<evidence type="ECO:0000256" key="1">
    <source>
        <dbReference type="SAM" id="MobiDB-lite"/>
    </source>
</evidence>
<dbReference type="GO" id="GO:0072354">
    <property type="term" value="F:histone H3T3 kinase activity"/>
    <property type="evidence" value="ECO:0007669"/>
    <property type="project" value="TreeGrafter"/>
</dbReference>
<dbReference type="GO" id="GO:0005634">
    <property type="term" value="C:nucleus"/>
    <property type="evidence" value="ECO:0007669"/>
    <property type="project" value="TreeGrafter"/>
</dbReference>